<dbReference type="AlphaFoldDB" id="A0A090RV89"/>
<dbReference type="InterPro" id="IPR012336">
    <property type="entry name" value="Thioredoxin-like_fold"/>
</dbReference>
<accession>A0A090RV89</accession>
<evidence type="ECO:0000259" key="4">
    <source>
        <dbReference type="Pfam" id="PF13462"/>
    </source>
</evidence>
<keyword evidence="1" id="KW-0732">Signal</keyword>
<feature type="domain" description="Thioredoxin-like fold" evidence="4">
    <location>
        <begin position="88"/>
        <end position="242"/>
    </location>
</feature>
<evidence type="ECO:0000313" key="5">
    <source>
        <dbReference type="EMBL" id="GAL18129.1"/>
    </source>
</evidence>
<dbReference type="InterPro" id="IPR050824">
    <property type="entry name" value="Thiol_disulfide_DsbA"/>
</dbReference>
<keyword evidence="6" id="KW-1185">Reference proteome</keyword>
<dbReference type="Proteomes" id="UP000029228">
    <property type="component" value="Unassembled WGS sequence"/>
</dbReference>
<organism evidence="5 6">
    <name type="scientific">Vibrio maritimus</name>
    <dbReference type="NCBI Taxonomy" id="990268"/>
    <lineage>
        <taxon>Bacteria</taxon>
        <taxon>Pseudomonadati</taxon>
        <taxon>Pseudomonadota</taxon>
        <taxon>Gammaproteobacteria</taxon>
        <taxon>Vibrionales</taxon>
        <taxon>Vibrionaceae</taxon>
        <taxon>Vibrio</taxon>
    </lineage>
</organism>
<evidence type="ECO:0000256" key="1">
    <source>
        <dbReference type="ARBA" id="ARBA00022729"/>
    </source>
</evidence>
<dbReference type="EMBL" id="BBMR01000002">
    <property type="protein sequence ID" value="GAL18129.1"/>
    <property type="molecule type" value="Genomic_DNA"/>
</dbReference>
<dbReference type="STRING" id="990268.JCM19235_6682"/>
<name>A0A090RV89_9VIBR</name>
<dbReference type="InterPro" id="IPR023205">
    <property type="entry name" value="DsbA/DsbL"/>
</dbReference>
<dbReference type="Pfam" id="PF13462">
    <property type="entry name" value="Thioredoxin_4"/>
    <property type="match status" value="1"/>
</dbReference>
<dbReference type="PROSITE" id="PS00194">
    <property type="entry name" value="THIOREDOXIN_1"/>
    <property type="match status" value="1"/>
</dbReference>
<keyword evidence="5" id="KW-0413">Isomerase</keyword>
<reference evidence="5 6" key="2">
    <citation type="submission" date="2014-09" db="EMBL/GenBank/DDBJ databases">
        <authorList>
            <consortium name="NBRP consortium"/>
            <person name="Sawabe T."/>
            <person name="Meirelles P."/>
            <person name="Nakanishi M."/>
            <person name="Sayaka M."/>
            <person name="Hattori M."/>
            <person name="Ohkuma M."/>
        </authorList>
    </citation>
    <scope>NUCLEOTIDE SEQUENCE [LARGE SCALE GENOMIC DNA]</scope>
    <source>
        <strain evidence="6">JCM19235</strain>
    </source>
</reference>
<keyword evidence="2" id="KW-0676">Redox-active center</keyword>
<dbReference type="InterPro" id="IPR017937">
    <property type="entry name" value="Thioredoxin_CS"/>
</dbReference>
<sequence length="248" mass="27580">MLFISTKATKPLQKIFRLFPSCAAYSFNVKLSASNPFRSIMMLKTFSKSFAILALVAFVAACSDSSTPTEGKQYRTLDTNLSTYRLPQVTEVFSLGCGHCRNLEPMLPELESKIDSKLGKMHVMFNDSAKVAAMIFYTAVMQSEGGKVPADMKDSLFALVQDRDLDGAAKKAELDRIFESRNMVSPYALDEAQQEQLFTYLEQAEAVSMEAQINAVPTFIVNGKYEVMISGHQGIDEIAETINYLKTK</sequence>
<dbReference type="SUPFAM" id="SSF52833">
    <property type="entry name" value="Thioredoxin-like"/>
    <property type="match status" value="1"/>
</dbReference>
<comment type="caution">
    <text evidence="5">The sequence shown here is derived from an EMBL/GenBank/DDBJ whole genome shotgun (WGS) entry which is preliminary data.</text>
</comment>
<evidence type="ECO:0000256" key="2">
    <source>
        <dbReference type="ARBA" id="ARBA00023284"/>
    </source>
</evidence>
<dbReference type="GO" id="GO:0016853">
    <property type="term" value="F:isomerase activity"/>
    <property type="evidence" value="ECO:0007669"/>
    <property type="project" value="UniProtKB-KW"/>
</dbReference>
<dbReference type="PANTHER" id="PTHR35891">
    <property type="entry name" value="THIOL:DISULFIDE INTERCHANGE PROTEIN DSBA"/>
    <property type="match status" value="1"/>
</dbReference>
<protein>
    <submittedName>
        <fullName evidence="5">Thiol-disulfide isomerase</fullName>
    </submittedName>
</protein>
<feature type="disulfide bond" description="Redox-active" evidence="3">
    <location>
        <begin position="97"/>
        <end position="100"/>
    </location>
</feature>
<reference evidence="5 6" key="1">
    <citation type="submission" date="2014-09" db="EMBL/GenBank/DDBJ databases">
        <title>Vibrio maritimus JCM 19235. (C45) whole genome shotgun sequence.</title>
        <authorList>
            <person name="Sawabe T."/>
            <person name="Meirelles P."/>
            <person name="Nakanishi M."/>
            <person name="Sayaka M."/>
            <person name="Hattori M."/>
            <person name="Ohkuma M."/>
        </authorList>
    </citation>
    <scope>NUCLEOTIDE SEQUENCE [LARGE SCALE GENOMIC DNA]</scope>
    <source>
        <strain evidence="6">JCM19235</strain>
    </source>
</reference>
<evidence type="ECO:0000313" key="6">
    <source>
        <dbReference type="Proteomes" id="UP000029228"/>
    </source>
</evidence>
<evidence type="ECO:0000256" key="3">
    <source>
        <dbReference type="PIRSR" id="PIRSR001488-1"/>
    </source>
</evidence>
<gene>
    <name evidence="5" type="ORF">JCM19235_6682</name>
</gene>
<dbReference type="Gene3D" id="3.40.30.10">
    <property type="entry name" value="Glutaredoxin"/>
    <property type="match status" value="1"/>
</dbReference>
<dbReference type="PIRSF" id="PIRSF001488">
    <property type="entry name" value="Tdi_protein"/>
    <property type="match status" value="1"/>
</dbReference>
<dbReference type="PANTHER" id="PTHR35891:SF2">
    <property type="entry name" value="THIOL:DISULFIDE INTERCHANGE PROTEIN DSBA"/>
    <property type="match status" value="1"/>
</dbReference>
<proteinExistence type="predicted"/>
<dbReference type="InterPro" id="IPR036249">
    <property type="entry name" value="Thioredoxin-like_sf"/>
</dbReference>
<dbReference type="CDD" id="cd03019">
    <property type="entry name" value="DsbA_DsbA"/>
    <property type="match status" value="1"/>
</dbReference>